<keyword evidence="2" id="KW-1185">Reference proteome</keyword>
<comment type="caution">
    <text evidence="1">The sequence shown here is derived from an EMBL/GenBank/DDBJ whole genome shotgun (WGS) entry which is preliminary data.</text>
</comment>
<dbReference type="Proteomes" id="UP000324222">
    <property type="component" value="Unassembled WGS sequence"/>
</dbReference>
<organism evidence="1 2">
    <name type="scientific">Portunus trituberculatus</name>
    <name type="common">Swimming crab</name>
    <name type="synonym">Neptunus trituberculatus</name>
    <dbReference type="NCBI Taxonomy" id="210409"/>
    <lineage>
        <taxon>Eukaryota</taxon>
        <taxon>Metazoa</taxon>
        <taxon>Ecdysozoa</taxon>
        <taxon>Arthropoda</taxon>
        <taxon>Crustacea</taxon>
        <taxon>Multicrustacea</taxon>
        <taxon>Malacostraca</taxon>
        <taxon>Eumalacostraca</taxon>
        <taxon>Eucarida</taxon>
        <taxon>Decapoda</taxon>
        <taxon>Pleocyemata</taxon>
        <taxon>Brachyura</taxon>
        <taxon>Eubrachyura</taxon>
        <taxon>Portunoidea</taxon>
        <taxon>Portunidae</taxon>
        <taxon>Portuninae</taxon>
        <taxon>Portunus</taxon>
    </lineage>
</organism>
<name>A0A5B7F7H6_PORTR</name>
<proteinExistence type="predicted"/>
<protein>
    <submittedName>
        <fullName evidence="1">Uncharacterized protein</fullName>
    </submittedName>
</protein>
<evidence type="ECO:0000313" key="1">
    <source>
        <dbReference type="EMBL" id="MPC43550.1"/>
    </source>
</evidence>
<dbReference type="AlphaFoldDB" id="A0A5B7F7H6"/>
<evidence type="ECO:0000313" key="2">
    <source>
        <dbReference type="Proteomes" id="UP000324222"/>
    </source>
</evidence>
<dbReference type="EMBL" id="VSRR010005879">
    <property type="protein sequence ID" value="MPC43550.1"/>
    <property type="molecule type" value="Genomic_DNA"/>
</dbReference>
<reference evidence="1 2" key="1">
    <citation type="submission" date="2019-05" db="EMBL/GenBank/DDBJ databases">
        <title>Another draft genome of Portunus trituberculatus and its Hox gene families provides insights of decapod evolution.</title>
        <authorList>
            <person name="Jeong J.-H."/>
            <person name="Song I."/>
            <person name="Kim S."/>
            <person name="Choi T."/>
            <person name="Kim D."/>
            <person name="Ryu S."/>
            <person name="Kim W."/>
        </authorList>
    </citation>
    <scope>NUCLEOTIDE SEQUENCE [LARGE SCALE GENOMIC DNA]</scope>
    <source>
        <tissue evidence="1">Muscle</tissue>
    </source>
</reference>
<accession>A0A5B7F7H6</accession>
<gene>
    <name evidence="1" type="ORF">E2C01_037200</name>
</gene>
<sequence length="76" mass="8876">MLLIFHITDQFLRLSSKATVLRLICHHQAVRERMERAVVVVVMVILRWHKSSSVTKSDDGDVERVVLERNDCFVSR</sequence>